<dbReference type="SUPFAM" id="SSF51445">
    <property type="entry name" value="(Trans)glycosidases"/>
    <property type="match status" value="1"/>
</dbReference>
<evidence type="ECO:0000313" key="2">
    <source>
        <dbReference type="EMBL" id="ODM89524.1"/>
    </source>
</evidence>
<evidence type="ECO:0000256" key="1">
    <source>
        <dbReference type="SAM" id="MobiDB-lite"/>
    </source>
</evidence>
<reference evidence="2 3" key="1">
    <citation type="journal article" date="2016" name="Genome Biol. Evol.">
        <title>Gene Family Evolution Reflects Adaptation to Soil Environmental Stressors in the Genome of the Collembolan Orchesella cincta.</title>
        <authorList>
            <person name="Faddeeva-Vakhrusheva A."/>
            <person name="Derks M.F."/>
            <person name="Anvar S.Y."/>
            <person name="Agamennone V."/>
            <person name="Suring W."/>
            <person name="Smit S."/>
            <person name="van Straalen N.M."/>
            <person name="Roelofs D."/>
        </authorList>
    </citation>
    <scope>NUCLEOTIDE SEQUENCE [LARGE SCALE GENOMIC DNA]</scope>
    <source>
        <tissue evidence="2">Mixed pool</tissue>
    </source>
</reference>
<protein>
    <recommendedName>
        <fullName evidence="4">Glucan 1,3-beta-glucosidase</fullName>
    </recommendedName>
</protein>
<dbReference type="EMBL" id="LJIJ01002571">
    <property type="protein sequence ID" value="ODM89524.1"/>
    <property type="molecule type" value="Genomic_DNA"/>
</dbReference>
<feature type="compositionally biased region" description="Polar residues" evidence="1">
    <location>
        <begin position="249"/>
        <end position="271"/>
    </location>
</feature>
<dbReference type="Proteomes" id="UP000094527">
    <property type="component" value="Unassembled WGS sequence"/>
</dbReference>
<dbReference type="Gene3D" id="3.20.20.80">
    <property type="entry name" value="Glycosidases"/>
    <property type="match status" value="1"/>
</dbReference>
<keyword evidence="3" id="KW-1185">Reference proteome</keyword>
<comment type="caution">
    <text evidence="2">The sequence shown here is derived from an EMBL/GenBank/DDBJ whole genome shotgun (WGS) entry which is preliminary data.</text>
</comment>
<name>A0A1D2M9E6_ORCCI</name>
<organism evidence="2 3">
    <name type="scientific">Orchesella cincta</name>
    <name type="common">Springtail</name>
    <name type="synonym">Podura cincta</name>
    <dbReference type="NCBI Taxonomy" id="48709"/>
    <lineage>
        <taxon>Eukaryota</taxon>
        <taxon>Metazoa</taxon>
        <taxon>Ecdysozoa</taxon>
        <taxon>Arthropoda</taxon>
        <taxon>Hexapoda</taxon>
        <taxon>Collembola</taxon>
        <taxon>Entomobryomorpha</taxon>
        <taxon>Entomobryoidea</taxon>
        <taxon>Orchesellidae</taxon>
        <taxon>Orchesellinae</taxon>
        <taxon>Orchesella</taxon>
    </lineage>
</organism>
<dbReference type="InterPro" id="IPR017853">
    <property type="entry name" value="GH"/>
</dbReference>
<evidence type="ECO:0000313" key="3">
    <source>
        <dbReference type="Proteomes" id="UP000094527"/>
    </source>
</evidence>
<gene>
    <name evidence="2" type="ORF">Ocin01_17158</name>
</gene>
<evidence type="ECO:0008006" key="4">
    <source>
        <dbReference type="Google" id="ProtNLM"/>
    </source>
</evidence>
<accession>A0A1D2M9E6</accession>
<feature type="region of interest" description="Disordered" evidence="1">
    <location>
        <begin position="233"/>
        <end position="275"/>
    </location>
</feature>
<dbReference type="AlphaFoldDB" id="A0A1D2M9E6"/>
<sequence>MFQGIWAHKFSPERLNTEIEVGFEQVQAANHIFNETVPGIVFPTNVAFGELLEKENIIKTVSARARKQNLTMGVRVYDCHTAMAQAETGHFEMIRNLVALYDFIICQMIPPAANYSLGPERFFKEITKEFSEIVKAVKLIGNGTQVILESGWACASNESNSKETTELKWFWERMGQWANAEKQNVFMADAFDNPWKNAANQLAAHYGLWMHLDTDNNSKEAYVRKVPDLHIQKYRKPQPPPISVGLDGNNKTKTATKSQVSEGHAGSNKTTVKPKLYYATRNGADAWK</sequence>
<proteinExistence type="predicted"/>